<name>A0A443IUZ7_9BACI</name>
<keyword evidence="3" id="KW-1185">Reference proteome</keyword>
<reference evidence="2" key="1">
    <citation type="submission" date="2018-12" db="EMBL/GenBank/DDBJ databases">
        <authorList>
            <person name="Sun L."/>
            <person name="Chen Z."/>
        </authorList>
    </citation>
    <scope>NUCLEOTIDE SEQUENCE [LARGE SCALE GENOMIC DNA]</scope>
    <source>
        <strain evidence="2">DSM 16012</strain>
    </source>
</reference>
<evidence type="ECO:0000259" key="1">
    <source>
        <dbReference type="Pfam" id="PF09524"/>
    </source>
</evidence>
<feature type="domain" description="Phage conserved hypothetical protein C-terminal" evidence="1">
    <location>
        <begin position="158"/>
        <end position="230"/>
    </location>
</feature>
<dbReference type="OrthoDB" id="1258529at2"/>
<dbReference type="EMBL" id="QYTU02000014">
    <property type="protein sequence ID" value="RWR11903.1"/>
    <property type="molecule type" value="Genomic_DNA"/>
</dbReference>
<organism evidence="2 3">
    <name type="scientific">Siminovitchia fortis</name>
    <dbReference type="NCBI Taxonomy" id="254758"/>
    <lineage>
        <taxon>Bacteria</taxon>
        <taxon>Bacillati</taxon>
        <taxon>Bacillota</taxon>
        <taxon>Bacilli</taxon>
        <taxon>Bacillales</taxon>
        <taxon>Bacillaceae</taxon>
        <taxon>Siminovitchia</taxon>
    </lineage>
</organism>
<dbReference type="NCBIfam" id="TIGR02220">
    <property type="entry name" value="phg_TIGR02220"/>
    <property type="match status" value="1"/>
</dbReference>
<accession>A0A443IUZ7</accession>
<dbReference type="Proteomes" id="UP000273811">
    <property type="component" value="Unassembled WGS sequence"/>
</dbReference>
<proteinExistence type="predicted"/>
<protein>
    <submittedName>
        <fullName evidence="2">Replication protein</fullName>
    </submittedName>
</protein>
<comment type="caution">
    <text evidence="2">The sequence shown here is derived from an EMBL/GenBank/DDBJ whole genome shotgun (WGS) entry which is preliminary data.</text>
</comment>
<dbReference type="GeneID" id="56392610"/>
<sequence>MSRLLIEEHPVLIIPSLAVKLGIREAVVLQQMHYWIVKSTHIREKRKWVYNTYKDWHEQLPFWSERSIRHTIYSLEKKGLLRSAMFNKSRMDQTKWYTIDYEKLAKLDIQDPQVQSPALHGQMSWQRLADEEVSLTKPIPEITTETTTKKIHIPFSEIVEYLNSKTGSAYKPSTKRTRDLIRARWNEGFTLKDMKKVIDLKTAEWLHNPYWRKYLRPETLFGTKFESYLNQKPTVKRVWREEEFNLDD</sequence>
<dbReference type="InterPro" id="IPR011741">
    <property type="entry name" value="Phg_2220_C"/>
</dbReference>
<evidence type="ECO:0000313" key="2">
    <source>
        <dbReference type="EMBL" id="RWR11903.1"/>
    </source>
</evidence>
<dbReference type="RefSeq" id="WP_120072327.1">
    <property type="nucleotide sequence ID" value="NZ_CP126113.1"/>
</dbReference>
<dbReference type="AlphaFoldDB" id="A0A443IUZ7"/>
<evidence type="ECO:0000313" key="3">
    <source>
        <dbReference type="Proteomes" id="UP000273811"/>
    </source>
</evidence>
<dbReference type="Pfam" id="PF09524">
    <property type="entry name" value="Phg_2220_C"/>
    <property type="match status" value="1"/>
</dbReference>
<gene>
    <name evidence="2" type="ORF">D4N35_008185</name>
</gene>